<feature type="transmembrane region" description="Helical" evidence="2">
    <location>
        <begin position="112"/>
        <end position="132"/>
    </location>
</feature>
<keyword evidence="2" id="KW-0812">Transmembrane</keyword>
<comment type="caution">
    <text evidence="3">The sequence shown here is derived from an EMBL/GenBank/DDBJ whole genome shotgun (WGS) entry which is preliminary data.</text>
</comment>
<feature type="region of interest" description="Disordered" evidence="1">
    <location>
        <begin position="140"/>
        <end position="211"/>
    </location>
</feature>
<dbReference type="AlphaFoldDB" id="A0A8S1GZG3"/>
<gene>
    <name evidence="3" type="ORF">CAUJ_LOCUS3737</name>
</gene>
<keyword evidence="2" id="KW-1133">Transmembrane helix</keyword>
<reference evidence="3" key="1">
    <citation type="submission" date="2020-10" db="EMBL/GenBank/DDBJ databases">
        <authorList>
            <person name="Kikuchi T."/>
        </authorList>
    </citation>
    <scope>NUCLEOTIDE SEQUENCE</scope>
    <source>
        <strain evidence="3">NKZ352</strain>
    </source>
</reference>
<feature type="transmembrane region" description="Helical" evidence="2">
    <location>
        <begin position="80"/>
        <end position="100"/>
    </location>
</feature>
<evidence type="ECO:0000313" key="3">
    <source>
        <dbReference type="EMBL" id="CAD6187818.1"/>
    </source>
</evidence>
<feature type="compositionally biased region" description="Basic and acidic residues" evidence="1">
    <location>
        <begin position="170"/>
        <end position="211"/>
    </location>
</feature>
<sequence length="451" mass="50577">MGIKDSERRVLFYTLPIFALLAIHVVSIPKAITWRMGLPESETALTKESFVAGSTLVCSVISLVSFILTLFKCSVKPEMFLFLCVSDMLLTVMAIFAFFFSESMDGRTVGAFLISAAPVGFFMIAFTAFRFAKSQSAGIEVSRAEDMHPNRKVSRKEEEGSKQSAPRSYTKRDEPQKSRRGGARQDDRDRDSEPRKTVRESPDRERMTRVPERMMIVGESPDQEKMTRVPERMMIVGESPDQEKMTRVTERMKIVGGSLDRKRKILDTEMTTIAGGIPDRKKRTLDEERMKIVGETPDRGRMILDPEMRTGEETTKTKKTVTAIVSATRTEAAEGVAVSKSLLMTDVVDPESTVSILIATKSVKLRIVKETVAAEEKTDLEVSTTIDASLRLRTTRENPATTEAANLVIPADSTFLLLLFVSSTFLYCSHSSNTINLAIFFPNCIVRRWNY</sequence>
<evidence type="ECO:0000256" key="2">
    <source>
        <dbReference type="SAM" id="Phobius"/>
    </source>
</evidence>
<organism evidence="3 4">
    <name type="scientific">Caenorhabditis auriculariae</name>
    <dbReference type="NCBI Taxonomy" id="2777116"/>
    <lineage>
        <taxon>Eukaryota</taxon>
        <taxon>Metazoa</taxon>
        <taxon>Ecdysozoa</taxon>
        <taxon>Nematoda</taxon>
        <taxon>Chromadorea</taxon>
        <taxon>Rhabditida</taxon>
        <taxon>Rhabditina</taxon>
        <taxon>Rhabditomorpha</taxon>
        <taxon>Rhabditoidea</taxon>
        <taxon>Rhabditidae</taxon>
        <taxon>Peloderinae</taxon>
        <taxon>Caenorhabditis</taxon>
    </lineage>
</organism>
<dbReference type="EMBL" id="CAJGYM010000007">
    <property type="protein sequence ID" value="CAD6187818.1"/>
    <property type="molecule type" value="Genomic_DNA"/>
</dbReference>
<feature type="transmembrane region" description="Helical" evidence="2">
    <location>
        <begin position="52"/>
        <end position="71"/>
    </location>
</feature>
<feature type="compositionally biased region" description="Basic and acidic residues" evidence="1">
    <location>
        <begin position="142"/>
        <end position="161"/>
    </location>
</feature>
<keyword evidence="2" id="KW-0472">Membrane</keyword>
<name>A0A8S1GZG3_9PELO</name>
<dbReference type="Proteomes" id="UP000835052">
    <property type="component" value="Unassembled WGS sequence"/>
</dbReference>
<evidence type="ECO:0000313" key="4">
    <source>
        <dbReference type="Proteomes" id="UP000835052"/>
    </source>
</evidence>
<proteinExistence type="predicted"/>
<evidence type="ECO:0000256" key="1">
    <source>
        <dbReference type="SAM" id="MobiDB-lite"/>
    </source>
</evidence>
<accession>A0A8S1GZG3</accession>
<protein>
    <submittedName>
        <fullName evidence="3">Uncharacterized protein</fullName>
    </submittedName>
</protein>
<keyword evidence="4" id="KW-1185">Reference proteome</keyword>
<feature type="transmembrane region" description="Helical" evidence="2">
    <location>
        <begin position="12"/>
        <end position="32"/>
    </location>
</feature>